<sequence length="55" mass="6214">MKHICPECGDNSTGGFYPFCSLHCRSIDLSRWLSDEYKIAGDTVDMAVEDIEKDN</sequence>
<dbReference type="Pfam" id="PF03884">
    <property type="entry name" value="YacG"/>
    <property type="match status" value="1"/>
</dbReference>
<organism evidence="3 4">
    <name type="scientific">Candidatus Liberibacter europaeus</name>
    <dbReference type="NCBI Taxonomy" id="744859"/>
    <lineage>
        <taxon>Bacteria</taxon>
        <taxon>Pseudomonadati</taxon>
        <taxon>Pseudomonadota</taxon>
        <taxon>Alphaproteobacteria</taxon>
        <taxon>Hyphomicrobiales</taxon>
        <taxon>Rhizobiaceae</taxon>
        <taxon>Liberibacter</taxon>
    </lineage>
</organism>
<dbReference type="Proteomes" id="UP000240811">
    <property type="component" value="Unassembled WGS sequence"/>
</dbReference>
<name>A0A2T4VYW6_9HYPH</name>
<evidence type="ECO:0000313" key="4">
    <source>
        <dbReference type="Proteomes" id="UP000240811"/>
    </source>
</evidence>
<dbReference type="PANTHER" id="PTHR36150">
    <property type="entry name" value="DNA GYRASE INHIBITOR YACG"/>
    <property type="match status" value="1"/>
</dbReference>
<dbReference type="PANTHER" id="PTHR36150:SF1">
    <property type="entry name" value="DNA GYRASE INHIBITOR YACG"/>
    <property type="match status" value="1"/>
</dbReference>
<dbReference type="Gene3D" id="3.30.50.10">
    <property type="entry name" value="Erythroid Transcription Factor GATA-1, subunit A"/>
    <property type="match status" value="1"/>
</dbReference>
<proteinExistence type="predicted"/>
<accession>A0A2T4VYW6</accession>
<dbReference type="InterPro" id="IPR013088">
    <property type="entry name" value="Znf_NHR/GATA"/>
</dbReference>
<dbReference type="AlphaFoldDB" id="A0A2T4VYW6"/>
<evidence type="ECO:0000256" key="2">
    <source>
        <dbReference type="ARBA" id="ARBA00022833"/>
    </source>
</evidence>
<dbReference type="GO" id="GO:0008270">
    <property type="term" value="F:zinc ion binding"/>
    <property type="evidence" value="ECO:0007669"/>
    <property type="project" value="InterPro"/>
</dbReference>
<protein>
    <submittedName>
        <fullName evidence="3">DNA gyrase inhibitor YacG</fullName>
    </submittedName>
</protein>
<gene>
    <name evidence="3" type="ORF">C4617_00685</name>
</gene>
<keyword evidence="2" id="KW-0862">Zinc</keyword>
<evidence type="ECO:0000256" key="1">
    <source>
        <dbReference type="ARBA" id="ARBA00022723"/>
    </source>
</evidence>
<dbReference type="EMBL" id="PSQJ01000001">
    <property type="protein sequence ID" value="PTL86966.1"/>
    <property type="molecule type" value="Genomic_DNA"/>
</dbReference>
<keyword evidence="1" id="KW-0479">Metal-binding</keyword>
<evidence type="ECO:0000313" key="3">
    <source>
        <dbReference type="EMBL" id="PTL86966.1"/>
    </source>
</evidence>
<dbReference type="GO" id="GO:0006355">
    <property type="term" value="P:regulation of DNA-templated transcription"/>
    <property type="evidence" value="ECO:0007669"/>
    <property type="project" value="InterPro"/>
</dbReference>
<reference evidence="4" key="1">
    <citation type="submission" date="2018-02" db="EMBL/GenBank/DDBJ databases">
        <title>Genome sequence of Candidatus Liberibacter europaeus.</title>
        <authorList>
            <person name="Frampton R.A."/>
            <person name="Thompson S.M."/>
            <person name="David C."/>
            <person name="Addison S.M."/>
            <person name="Smith G.R."/>
        </authorList>
    </citation>
    <scope>NUCLEOTIDE SEQUENCE [LARGE SCALE GENOMIC DNA]</scope>
</reference>
<dbReference type="SUPFAM" id="SSF57716">
    <property type="entry name" value="Glucocorticoid receptor-like (DNA-binding domain)"/>
    <property type="match status" value="1"/>
</dbReference>
<comment type="caution">
    <text evidence="3">The sequence shown here is derived from an EMBL/GenBank/DDBJ whole genome shotgun (WGS) entry which is preliminary data.</text>
</comment>
<dbReference type="InterPro" id="IPR005584">
    <property type="entry name" value="DNA_gyrase_inhibitor_YacG"/>
</dbReference>